<sequence>MDEAAGQPLRESQARNPLLTTKVHGLCRLPEGYELVIVHRHATCVDDEIKIKTPPPPAPWRRRLSRKLNGMLHPEPQATVSLSSSYNFIKAIISIVQLGLTISTLYRARGDQLDRYGYAAFGLTVSPYAWMSLVNMFGNLMCPQYDSVFVVGSDGLDHLERRLAAGDEDRRRFGVTGLVGRLDRVSDQRLQALRRERRAFNRAFNRHFGLDRAFDVAGTREFYIVTAYQLKRWLASMGWLDADRAPPRLEMDILTVDQGPKLMLLAAYTWAAVVPVVLVGALSLFQPGRSTVSERVWTMMWLVFGVLGVIVESPAVRLEGRPVIGGAGARGMELGVVYTVLIFMYGIASIVGLVAVGNMIMEFGVCERL</sequence>
<evidence type="ECO:0000256" key="1">
    <source>
        <dbReference type="SAM" id="Phobius"/>
    </source>
</evidence>
<reference evidence="2" key="2">
    <citation type="submission" date="2010-05" db="EMBL/GenBank/DDBJ databases">
        <title>The Genome Sequence of Magnaporthe poae strain ATCC 64411.</title>
        <authorList>
            <consortium name="The Broad Institute Genome Sequencing Platform"/>
            <consortium name="Broad Institute Genome Sequencing Center for Infectious Disease"/>
            <person name="Ma L.-J."/>
            <person name="Dead R."/>
            <person name="Young S."/>
            <person name="Zeng Q."/>
            <person name="Koehrsen M."/>
            <person name="Alvarado L."/>
            <person name="Berlin A."/>
            <person name="Chapman S.B."/>
            <person name="Chen Z."/>
            <person name="Freedman E."/>
            <person name="Gellesch M."/>
            <person name="Goldberg J."/>
            <person name="Griggs A."/>
            <person name="Gujja S."/>
            <person name="Heilman E.R."/>
            <person name="Heiman D."/>
            <person name="Hepburn T."/>
            <person name="Howarth C."/>
            <person name="Jen D."/>
            <person name="Larson L."/>
            <person name="Mehta T."/>
            <person name="Neiman D."/>
            <person name="Pearson M."/>
            <person name="Roberts A."/>
            <person name="Saif S."/>
            <person name="Shea T."/>
            <person name="Shenoy N."/>
            <person name="Sisk P."/>
            <person name="Stolte C."/>
            <person name="Sykes S."/>
            <person name="Walk T."/>
            <person name="White J."/>
            <person name="Yandava C."/>
            <person name="Haas B."/>
            <person name="Nusbaum C."/>
            <person name="Birren B."/>
        </authorList>
    </citation>
    <scope>NUCLEOTIDE SEQUENCE</scope>
    <source>
        <strain evidence="2">ATCC 64411</strain>
    </source>
</reference>
<dbReference type="eggNOG" id="ENOG502S8Q4">
    <property type="taxonomic scope" value="Eukaryota"/>
</dbReference>
<keyword evidence="1" id="KW-0472">Membrane</keyword>
<evidence type="ECO:0000313" key="2">
    <source>
        <dbReference type="EMBL" id="KLU90454.1"/>
    </source>
</evidence>
<feature type="transmembrane region" description="Helical" evidence="1">
    <location>
        <begin position="336"/>
        <end position="360"/>
    </location>
</feature>
<evidence type="ECO:0000313" key="4">
    <source>
        <dbReference type="Proteomes" id="UP000011715"/>
    </source>
</evidence>
<protein>
    <submittedName>
        <fullName evidence="2 3">Uncharacterized protein</fullName>
    </submittedName>
</protein>
<name>A0A0C4EC94_MAGP6</name>
<dbReference type="EnsemblFungi" id="MAPG_10308T0">
    <property type="protein sequence ID" value="MAPG_10308T0"/>
    <property type="gene ID" value="MAPG_10308"/>
</dbReference>
<feature type="transmembrane region" description="Helical" evidence="1">
    <location>
        <begin position="262"/>
        <end position="285"/>
    </location>
</feature>
<dbReference type="Proteomes" id="UP000011715">
    <property type="component" value="Unassembled WGS sequence"/>
</dbReference>
<accession>A0A0C4EC94</accession>
<dbReference type="EMBL" id="ADBL01002306">
    <property type="status" value="NOT_ANNOTATED_CDS"/>
    <property type="molecule type" value="Genomic_DNA"/>
</dbReference>
<feature type="transmembrane region" description="Helical" evidence="1">
    <location>
        <begin position="297"/>
        <end position="316"/>
    </location>
</feature>
<dbReference type="OrthoDB" id="5406607at2759"/>
<reference evidence="4" key="1">
    <citation type="submission" date="2010-05" db="EMBL/GenBank/DDBJ databases">
        <title>The genome sequence of Magnaporthe poae strain ATCC 64411.</title>
        <authorList>
            <person name="Ma L.-J."/>
            <person name="Dead R."/>
            <person name="Young S."/>
            <person name="Zeng Q."/>
            <person name="Koehrsen M."/>
            <person name="Alvarado L."/>
            <person name="Berlin A."/>
            <person name="Chapman S.B."/>
            <person name="Chen Z."/>
            <person name="Freedman E."/>
            <person name="Gellesch M."/>
            <person name="Goldberg J."/>
            <person name="Griggs A."/>
            <person name="Gujja S."/>
            <person name="Heilman E.R."/>
            <person name="Heiman D."/>
            <person name="Hepburn T."/>
            <person name="Howarth C."/>
            <person name="Jen D."/>
            <person name="Larson L."/>
            <person name="Mehta T."/>
            <person name="Neiman D."/>
            <person name="Pearson M."/>
            <person name="Roberts A."/>
            <person name="Saif S."/>
            <person name="Shea T."/>
            <person name="Shenoy N."/>
            <person name="Sisk P."/>
            <person name="Stolte C."/>
            <person name="Sykes S."/>
            <person name="Walk T."/>
            <person name="White J."/>
            <person name="Yandava C."/>
            <person name="Haas B."/>
            <person name="Nusbaum C."/>
            <person name="Birren B."/>
        </authorList>
    </citation>
    <scope>NUCLEOTIDE SEQUENCE [LARGE SCALE GENOMIC DNA]</scope>
    <source>
        <strain evidence="4">ATCC 64411 / 73-15</strain>
    </source>
</reference>
<keyword evidence="4" id="KW-1185">Reference proteome</keyword>
<gene>
    <name evidence="2" type="ORF">MAPG_10308</name>
</gene>
<dbReference type="AlphaFoldDB" id="A0A0C4EC94"/>
<reference evidence="2" key="3">
    <citation type="submission" date="2011-03" db="EMBL/GenBank/DDBJ databases">
        <title>Annotation of Magnaporthe poae ATCC 64411.</title>
        <authorList>
            <person name="Ma L.-J."/>
            <person name="Dead R."/>
            <person name="Young S.K."/>
            <person name="Zeng Q."/>
            <person name="Gargeya S."/>
            <person name="Fitzgerald M."/>
            <person name="Haas B."/>
            <person name="Abouelleil A."/>
            <person name="Alvarado L."/>
            <person name="Arachchi H.M."/>
            <person name="Berlin A."/>
            <person name="Brown A."/>
            <person name="Chapman S.B."/>
            <person name="Chen Z."/>
            <person name="Dunbar C."/>
            <person name="Freedman E."/>
            <person name="Gearin G."/>
            <person name="Gellesch M."/>
            <person name="Goldberg J."/>
            <person name="Griggs A."/>
            <person name="Gujja S."/>
            <person name="Heiman D."/>
            <person name="Howarth C."/>
            <person name="Larson L."/>
            <person name="Lui A."/>
            <person name="MacDonald P.J.P."/>
            <person name="Mehta T."/>
            <person name="Montmayeur A."/>
            <person name="Murphy C."/>
            <person name="Neiman D."/>
            <person name="Pearson M."/>
            <person name="Priest M."/>
            <person name="Roberts A."/>
            <person name="Saif S."/>
            <person name="Shea T."/>
            <person name="Shenoy N."/>
            <person name="Sisk P."/>
            <person name="Stolte C."/>
            <person name="Sykes S."/>
            <person name="Yandava C."/>
            <person name="Wortman J."/>
            <person name="Nusbaum C."/>
            <person name="Birren B."/>
        </authorList>
    </citation>
    <scope>NUCLEOTIDE SEQUENCE</scope>
    <source>
        <strain evidence="2">ATCC 64411</strain>
    </source>
</reference>
<reference evidence="3" key="5">
    <citation type="submission" date="2015-06" db="UniProtKB">
        <authorList>
            <consortium name="EnsemblFungi"/>
        </authorList>
    </citation>
    <scope>IDENTIFICATION</scope>
    <source>
        <strain evidence="3">ATCC 64411</strain>
    </source>
</reference>
<dbReference type="EMBL" id="GL876975">
    <property type="protein sequence ID" value="KLU90454.1"/>
    <property type="molecule type" value="Genomic_DNA"/>
</dbReference>
<keyword evidence="1" id="KW-1133">Transmembrane helix</keyword>
<organism evidence="3 4">
    <name type="scientific">Magnaporthiopsis poae (strain ATCC 64411 / 73-15)</name>
    <name type="common">Kentucky bluegrass fungus</name>
    <name type="synonym">Magnaporthe poae</name>
    <dbReference type="NCBI Taxonomy" id="644358"/>
    <lineage>
        <taxon>Eukaryota</taxon>
        <taxon>Fungi</taxon>
        <taxon>Dikarya</taxon>
        <taxon>Ascomycota</taxon>
        <taxon>Pezizomycotina</taxon>
        <taxon>Sordariomycetes</taxon>
        <taxon>Sordariomycetidae</taxon>
        <taxon>Magnaporthales</taxon>
        <taxon>Magnaporthaceae</taxon>
        <taxon>Magnaporthiopsis</taxon>
    </lineage>
</organism>
<evidence type="ECO:0000313" key="3">
    <source>
        <dbReference type="EnsemblFungi" id="MAPG_10308T0"/>
    </source>
</evidence>
<dbReference type="VEuPathDB" id="FungiDB:MAPG_10308"/>
<proteinExistence type="predicted"/>
<reference evidence="3" key="4">
    <citation type="journal article" date="2015" name="G3 (Bethesda)">
        <title>Genome sequences of three phytopathogenic species of the Magnaporthaceae family of fungi.</title>
        <authorList>
            <person name="Okagaki L.H."/>
            <person name="Nunes C.C."/>
            <person name="Sailsbery J."/>
            <person name="Clay B."/>
            <person name="Brown D."/>
            <person name="John T."/>
            <person name="Oh Y."/>
            <person name="Young N."/>
            <person name="Fitzgerald M."/>
            <person name="Haas B.J."/>
            <person name="Zeng Q."/>
            <person name="Young S."/>
            <person name="Adiconis X."/>
            <person name="Fan L."/>
            <person name="Levin J.Z."/>
            <person name="Mitchell T.K."/>
            <person name="Okubara P.A."/>
            <person name="Farman M.L."/>
            <person name="Kohn L.M."/>
            <person name="Birren B."/>
            <person name="Ma L.-J."/>
            <person name="Dean R.A."/>
        </authorList>
    </citation>
    <scope>NUCLEOTIDE SEQUENCE</scope>
    <source>
        <strain evidence="3">ATCC 64411 / 73-15</strain>
    </source>
</reference>
<keyword evidence="1" id="KW-0812">Transmembrane</keyword>